<dbReference type="SMART" id="SM00866">
    <property type="entry name" value="UTRA"/>
    <property type="match status" value="1"/>
</dbReference>
<dbReference type="Pfam" id="PF00392">
    <property type="entry name" value="GntR"/>
    <property type="match status" value="1"/>
</dbReference>
<dbReference type="GO" id="GO:0003700">
    <property type="term" value="F:DNA-binding transcription factor activity"/>
    <property type="evidence" value="ECO:0007669"/>
    <property type="project" value="InterPro"/>
</dbReference>
<dbReference type="InterPro" id="IPR011663">
    <property type="entry name" value="UTRA"/>
</dbReference>
<keyword evidence="2" id="KW-0238">DNA-binding</keyword>
<dbReference type="Proteomes" id="UP000495940">
    <property type="component" value="Chromosome"/>
</dbReference>
<dbReference type="PROSITE" id="PS50949">
    <property type="entry name" value="HTH_GNTR"/>
    <property type="match status" value="1"/>
</dbReference>
<dbReference type="InterPro" id="IPR036390">
    <property type="entry name" value="WH_DNA-bd_sf"/>
</dbReference>
<dbReference type="Gene3D" id="1.10.10.10">
    <property type="entry name" value="Winged helix-like DNA-binding domain superfamily/Winged helix DNA-binding domain"/>
    <property type="match status" value="1"/>
</dbReference>
<gene>
    <name evidence="5" type="ORF">CEB94_40185</name>
</gene>
<dbReference type="PANTHER" id="PTHR44846:SF17">
    <property type="entry name" value="GNTR-FAMILY TRANSCRIPTIONAL REGULATOR"/>
    <property type="match status" value="1"/>
</dbReference>
<proteinExistence type="predicted"/>
<accession>A0A6G5RR01</accession>
<evidence type="ECO:0000256" key="3">
    <source>
        <dbReference type="ARBA" id="ARBA00023163"/>
    </source>
</evidence>
<dbReference type="InterPro" id="IPR036388">
    <property type="entry name" value="WH-like_DNA-bd_sf"/>
</dbReference>
<organism evidence="5 6">
    <name type="scientific">Streptomyces hawaiiensis</name>
    <dbReference type="NCBI Taxonomy" id="67305"/>
    <lineage>
        <taxon>Bacteria</taxon>
        <taxon>Bacillati</taxon>
        <taxon>Actinomycetota</taxon>
        <taxon>Actinomycetes</taxon>
        <taxon>Kitasatosporales</taxon>
        <taxon>Streptomycetaceae</taxon>
        <taxon>Streptomyces</taxon>
    </lineage>
</organism>
<keyword evidence="3" id="KW-0804">Transcription</keyword>
<dbReference type="InterPro" id="IPR050679">
    <property type="entry name" value="Bact_HTH_transcr_reg"/>
</dbReference>
<evidence type="ECO:0000256" key="2">
    <source>
        <dbReference type="ARBA" id="ARBA00023125"/>
    </source>
</evidence>
<dbReference type="PRINTS" id="PR00035">
    <property type="entry name" value="HTHGNTR"/>
</dbReference>
<dbReference type="RefSeq" id="WP_175436734.1">
    <property type="nucleotide sequence ID" value="NZ_CP021978.1"/>
</dbReference>
<dbReference type="EMBL" id="CP021978">
    <property type="protein sequence ID" value="QCD60274.1"/>
    <property type="molecule type" value="Genomic_DNA"/>
</dbReference>
<evidence type="ECO:0000256" key="1">
    <source>
        <dbReference type="ARBA" id="ARBA00023015"/>
    </source>
</evidence>
<evidence type="ECO:0000313" key="6">
    <source>
        <dbReference type="Proteomes" id="UP000495940"/>
    </source>
</evidence>
<dbReference type="SUPFAM" id="SSF46785">
    <property type="entry name" value="Winged helix' DNA-binding domain"/>
    <property type="match status" value="1"/>
</dbReference>
<evidence type="ECO:0000259" key="4">
    <source>
        <dbReference type="PROSITE" id="PS50949"/>
    </source>
</evidence>
<protein>
    <submittedName>
        <fullName evidence="5">GntR family transcriptional regulator</fullName>
    </submittedName>
</protein>
<keyword evidence="6" id="KW-1185">Reference proteome</keyword>
<sequence>MTGTSTGSRTTGSRVAPVRRIRDVLRTRILAGVYGTRSLPSETDLSAEFRASRNIVRDVLALLRKEGLVDRIPGVGTFVVSGKAVQGLDRLRGLAESFDTGCDRVVNQVLLADSVPATPTVAERLSLDPGTEVIALERVRLLDGLPLSLDASYLPADVGRPLLEMDLARHDVFGLIEGELGLPLGAAVLSIEAIAADRTVADLLRVPDGFPLLFLERLTYTEAGRPIDLEFVRFRGDRTSLAGRLHRTPDQLYPLLNHHPSPERG</sequence>
<dbReference type="SMART" id="SM00345">
    <property type="entry name" value="HTH_GNTR"/>
    <property type="match status" value="1"/>
</dbReference>
<dbReference type="InterPro" id="IPR000524">
    <property type="entry name" value="Tscrpt_reg_HTH_GntR"/>
</dbReference>
<name>A0A6G5RR01_9ACTN</name>
<dbReference type="Gene3D" id="3.40.1410.10">
    <property type="entry name" value="Chorismate lyase-like"/>
    <property type="match status" value="1"/>
</dbReference>
<dbReference type="KEGG" id="shaw:CEB94_40185"/>
<evidence type="ECO:0000313" key="5">
    <source>
        <dbReference type="EMBL" id="QCD60274.1"/>
    </source>
</evidence>
<reference evidence="5 6" key="1">
    <citation type="submission" date="2017-06" db="EMBL/GenBank/DDBJ databases">
        <title>Complete Genome Sequence of Streptomyces hawaiiensis NRRL 15010 and insights into acyldepsipeptides biosynthesis.</title>
        <authorList>
            <person name="Mariita R.M."/>
            <person name="Sello J.K."/>
        </authorList>
    </citation>
    <scope>NUCLEOTIDE SEQUENCE [LARGE SCALE GENOMIC DNA]</scope>
    <source>
        <strain evidence="5 6">ATCC 12236</strain>
    </source>
</reference>
<dbReference type="Pfam" id="PF07702">
    <property type="entry name" value="UTRA"/>
    <property type="match status" value="1"/>
</dbReference>
<dbReference type="InterPro" id="IPR028978">
    <property type="entry name" value="Chorismate_lyase_/UTRA_dom_sf"/>
</dbReference>
<dbReference type="PANTHER" id="PTHR44846">
    <property type="entry name" value="MANNOSYL-D-GLYCERATE TRANSPORT/METABOLISM SYSTEM REPRESSOR MNGR-RELATED"/>
    <property type="match status" value="1"/>
</dbReference>
<keyword evidence="1" id="KW-0805">Transcription regulation</keyword>
<dbReference type="SUPFAM" id="SSF64288">
    <property type="entry name" value="Chorismate lyase-like"/>
    <property type="match status" value="1"/>
</dbReference>
<dbReference type="GO" id="GO:0003677">
    <property type="term" value="F:DNA binding"/>
    <property type="evidence" value="ECO:0007669"/>
    <property type="project" value="UniProtKB-KW"/>
</dbReference>
<dbReference type="GO" id="GO:0045892">
    <property type="term" value="P:negative regulation of DNA-templated transcription"/>
    <property type="evidence" value="ECO:0007669"/>
    <property type="project" value="TreeGrafter"/>
</dbReference>
<dbReference type="CDD" id="cd07377">
    <property type="entry name" value="WHTH_GntR"/>
    <property type="match status" value="1"/>
</dbReference>
<dbReference type="AlphaFoldDB" id="A0A6G5RR01"/>
<feature type="domain" description="HTH gntR-type" evidence="4">
    <location>
        <begin position="15"/>
        <end position="82"/>
    </location>
</feature>